<dbReference type="GO" id="GO:0004518">
    <property type="term" value="F:nuclease activity"/>
    <property type="evidence" value="ECO:0007669"/>
    <property type="project" value="UniProtKB-KW"/>
</dbReference>
<dbReference type="PANTHER" id="PTHR22930">
    <property type="match status" value="1"/>
</dbReference>
<evidence type="ECO:0000313" key="10">
    <source>
        <dbReference type="Proteomes" id="UP001497482"/>
    </source>
</evidence>
<evidence type="ECO:0000256" key="1">
    <source>
        <dbReference type="ARBA" id="ARBA00001968"/>
    </source>
</evidence>
<proteinExistence type="inferred from homology"/>
<dbReference type="Pfam" id="PF13359">
    <property type="entry name" value="DDE_Tnp_4"/>
    <property type="match status" value="1"/>
</dbReference>
<keyword evidence="4" id="KW-0540">Nuclease</keyword>
<sequence>MASGEESSAALRASLLSSLLALDPSCAQTLDDRVLELYLLRTAEMRRRRARETIARARRMRHYLRRRKRVVVSALAGVLGLVKSFGIREMWTKYRPVEGGDFWQAAQRCSDEEWKDHFHVTRATFSHLLQLLEPTITRKKTQCRIPIDARRRLAIALWWYAQNEEYRLISERFGVGITTVCIIMRQVTTAIVNSLYEEFLSLPKAEKLEAAVKAFKDQGYPQCAGAIGTTHIPIVGPRENPQDYMNSSGWYSIILQAVVDHNLMFTHVYAGWPGSNSNATVLSSSDLFLNMEDQLIFPSEKSVELGGGVQVPVHLIGDCSFPLKRWLLTGYNLEDRLSPEQRRFTHALNAARAVVPVAFTRLKGRWGCLEKRNEIEVTAMPAMVTACCILHNVCEYLGDEFLPEWIEDSDAFVQPEVQQCQAADYGGAEAIRHAMTYSFRDVYQKPTSIDGFPITYDD</sequence>
<dbReference type="Proteomes" id="UP001497482">
    <property type="component" value="Chromosome 20"/>
</dbReference>
<name>A0AAV2L015_KNICA</name>
<evidence type="ECO:0000256" key="6">
    <source>
        <dbReference type="ARBA" id="ARBA00022801"/>
    </source>
</evidence>
<evidence type="ECO:0000256" key="4">
    <source>
        <dbReference type="ARBA" id="ARBA00022722"/>
    </source>
</evidence>
<evidence type="ECO:0000313" key="9">
    <source>
        <dbReference type="EMBL" id="CAL1594711.1"/>
    </source>
</evidence>
<keyword evidence="5" id="KW-0479">Metal-binding</keyword>
<dbReference type="EMBL" id="OZ035842">
    <property type="protein sequence ID" value="CAL1594711.1"/>
    <property type="molecule type" value="Genomic_DNA"/>
</dbReference>
<dbReference type="InterPro" id="IPR045249">
    <property type="entry name" value="HARBI1-like"/>
</dbReference>
<dbReference type="GO" id="GO:0005634">
    <property type="term" value="C:nucleus"/>
    <property type="evidence" value="ECO:0007669"/>
    <property type="project" value="UniProtKB-SubCell"/>
</dbReference>
<keyword evidence="7" id="KW-0539">Nucleus</keyword>
<comment type="subcellular location">
    <subcellularLocation>
        <location evidence="2">Nucleus</location>
    </subcellularLocation>
</comment>
<comment type="cofactor">
    <cofactor evidence="1">
        <name>a divalent metal cation</name>
        <dbReference type="ChEBI" id="CHEBI:60240"/>
    </cofactor>
</comment>
<protein>
    <recommendedName>
        <fullName evidence="8">DDE Tnp4 domain-containing protein</fullName>
    </recommendedName>
</protein>
<evidence type="ECO:0000256" key="3">
    <source>
        <dbReference type="ARBA" id="ARBA00006958"/>
    </source>
</evidence>
<organism evidence="9 10">
    <name type="scientific">Knipowitschia caucasica</name>
    <name type="common">Caucasian dwarf goby</name>
    <name type="synonym">Pomatoschistus caucasicus</name>
    <dbReference type="NCBI Taxonomy" id="637954"/>
    <lineage>
        <taxon>Eukaryota</taxon>
        <taxon>Metazoa</taxon>
        <taxon>Chordata</taxon>
        <taxon>Craniata</taxon>
        <taxon>Vertebrata</taxon>
        <taxon>Euteleostomi</taxon>
        <taxon>Actinopterygii</taxon>
        <taxon>Neopterygii</taxon>
        <taxon>Teleostei</taxon>
        <taxon>Neoteleostei</taxon>
        <taxon>Acanthomorphata</taxon>
        <taxon>Gobiaria</taxon>
        <taxon>Gobiiformes</taxon>
        <taxon>Gobioidei</taxon>
        <taxon>Gobiidae</taxon>
        <taxon>Gobiinae</taxon>
        <taxon>Knipowitschia</taxon>
    </lineage>
</organism>
<comment type="similarity">
    <text evidence="3">Belongs to the HARBI1 family.</text>
</comment>
<feature type="domain" description="DDE Tnp4" evidence="8">
    <location>
        <begin position="228"/>
        <end position="392"/>
    </location>
</feature>
<evidence type="ECO:0000256" key="7">
    <source>
        <dbReference type="ARBA" id="ARBA00023242"/>
    </source>
</evidence>
<evidence type="ECO:0000259" key="8">
    <source>
        <dbReference type="Pfam" id="PF13359"/>
    </source>
</evidence>
<evidence type="ECO:0000256" key="5">
    <source>
        <dbReference type="ARBA" id="ARBA00022723"/>
    </source>
</evidence>
<dbReference type="AlphaFoldDB" id="A0AAV2L015"/>
<gene>
    <name evidence="9" type="ORF">KC01_LOCUS23654</name>
</gene>
<keyword evidence="6" id="KW-0378">Hydrolase</keyword>
<accession>A0AAV2L015</accession>
<reference evidence="9 10" key="1">
    <citation type="submission" date="2024-04" db="EMBL/GenBank/DDBJ databases">
        <authorList>
            <person name="Waldvogel A.-M."/>
            <person name="Schoenle A."/>
        </authorList>
    </citation>
    <scope>NUCLEOTIDE SEQUENCE [LARGE SCALE GENOMIC DNA]</scope>
</reference>
<dbReference type="GO" id="GO:0046872">
    <property type="term" value="F:metal ion binding"/>
    <property type="evidence" value="ECO:0007669"/>
    <property type="project" value="UniProtKB-KW"/>
</dbReference>
<dbReference type="InterPro" id="IPR027806">
    <property type="entry name" value="HARBI1_dom"/>
</dbReference>
<keyword evidence="10" id="KW-1185">Reference proteome</keyword>
<evidence type="ECO:0000256" key="2">
    <source>
        <dbReference type="ARBA" id="ARBA00004123"/>
    </source>
</evidence>
<dbReference type="PANTHER" id="PTHR22930:SF206">
    <property type="entry name" value="NUCLEASE HARBI1"/>
    <property type="match status" value="1"/>
</dbReference>
<dbReference type="GO" id="GO:0016787">
    <property type="term" value="F:hydrolase activity"/>
    <property type="evidence" value="ECO:0007669"/>
    <property type="project" value="UniProtKB-KW"/>
</dbReference>